<gene>
    <name evidence="2" type="ORF">CH360_17075</name>
    <name evidence="3" type="ORF">CH373_10395</name>
</gene>
<dbReference type="EMBL" id="NPDY01000027">
    <property type="protein sequence ID" value="PJZ68287.1"/>
    <property type="molecule type" value="Genomic_DNA"/>
</dbReference>
<dbReference type="GO" id="GO:0008270">
    <property type="term" value="F:zinc ion binding"/>
    <property type="evidence" value="ECO:0007669"/>
    <property type="project" value="InterPro"/>
</dbReference>
<evidence type="ECO:0000259" key="1">
    <source>
        <dbReference type="SMART" id="SM00507"/>
    </source>
</evidence>
<keyword evidence="3" id="KW-0378">Hydrolase</keyword>
<dbReference type="InterPro" id="IPR002711">
    <property type="entry name" value="HNH"/>
</dbReference>
<protein>
    <submittedName>
        <fullName evidence="3">HNH endonuclease</fullName>
    </submittedName>
</protein>
<dbReference type="GO" id="GO:0003676">
    <property type="term" value="F:nucleic acid binding"/>
    <property type="evidence" value="ECO:0007669"/>
    <property type="project" value="InterPro"/>
</dbReference>
<evidence type="ECO:0000313" key="4">
    <source>
        <dbReference type="Proteomes" id="UP000231962"/>
    </source>
</evidence>
<organism evidence="3 5">
    <name type="scientific">Leptospira perolatii</name>
    <dbReference type="NCBI Taxonomy" id="2023191"/>
    <lineage>
        <taxon>Bacteria</taxon>
        <taxon>Pseudomonadati</taxon>
        <taxon>Spirochaetota</taxon>
        <taxon>Spirochaetia</taxon>
        <taxon>Leptospirales</taxon>
        <taxon>Leptospiraceae</taxon>
        <taxon>Leptospira</taxon>
    </lineage>
</organism>
<sequence length="183" mass="21705">MDVLAQPVLVLNATFVPVGIRTVRDAIVLLILNKAQLIRDEKDLWIRSERIKFTTPRIILLTNYYRVPSKRHRLSRENIFLRDNHECVYCGRRLPASKLTLDHVIPKSRWHEVPETSKPGTYHTWENLVTACRECNTRKGNRLLHELKWEIPEKRSTNKRRIPHFSVSDQLAEKFGWADYIRR</sequence>
<dbReference type="EMBL" id="NPDZ01000005">
    <property type="protein sequence ID" value="PJZ73362.1"/>
    <property type="molecule type" value="Genomic_DNA"/>
</dbReference>
<dbReference type="InterPro" id="IPR052892">
    <property type="entry name" value="NA-targeting_endonuclease"/>
</dbReference>
<dbReference type="InterPro" id="IPR003615">
    <property type="entry name" value="HNH_nuc"/>
</dbReference>
<reference evidence="4 5" key="1">
    <citation type="submission" date="2017-07" db="EMBL/GenBank/DDBJ databases">
        <title>Leptospira spp. isolated from tropical soils.</title>
        <authorList>
            <person name="Thibeaux R."/>
            <person name="Iraola G."/>
            <person name="Ferres I."/>
            <person name="Bierque E."/>
            <person name="Girault D."/>
            <person name="Soupe-Gilbert M.-E."/>
            <person name="Picardeau M."/>
            <person name="Goarant C."/>
        </authorList>
    </citation>
    <scope>NUCLEOTIDE SEQUENCE [LARGE SCALE GENOMIC DNA]</scope>
    <source>
        <strain evidence="3 5">FH1-B-B1</strain>
        <strain evidence="2 4">FH1-B-C1</strain>
    </source>
</reference>
<dbReference type="PANTHER" id="PTHR33877:SF2">
    <property type="entry name" value="OS07G0170200 PROTEIN"/>
    <property type="match status" value="1"/>
</dbReference>
<comment type="caution">
    <text evidence="3">The sequence shown here is derived from an EMBL/GenBank/DDBJ whole genome shotgun (WGS) entry which is preliminary data.</text>
</comment>
<keyword evidence="4" id="KW-1185">Reference proteome</keyword>
<dbReference type="CDD" id="cd00085">
    <property type="entry name" value="HNHc"/>
    <property type="match status" value="1"/>
</dbReference>
<dbReference type="Proteomes" id="UP000231990">
    <property type="component" value="Unassembled WGS sequence"/>
</dbReference>
<dbReference type="Proteomes" id="UP000231962">
    <property type="component" value="Unassembled WGS sequence"/>
</dbReference>
<name>A0A2M9ZMP0_9LEPT</name>
<feature type="domain" description="HNH nuclease" evidence="1">
    <location>
        <begin position="74"/>
        <end position="137"/>
    </location>
</feature>
<accession>A0A2M9ZMP0</accession>
<evidence type="ECO:0000313" key="2">
    <source>
        <dbReference type="EMBL" id="PJZ68287.1"/>
    </source>
</evidence>
<proteinExistence type="predicted"/>
<dbReference type="SMART" id="SM00507">
    <property type="entry name" value="HNHc"/>
    <property type="match status" value="1"/>
</dbReference>
<keyword evidence="3" id="KW-0255">Endonuclease</keyword>
<keyword evidence="3" id="KW-0540">Nuclease</keyword>
<evidence type="ECO:0000313" key="5">
    <source>
        <dbReference type="Proteomes" id="UP000231990"/>
    </source>
</evidence>
<dbReference type="RefSeq" id="WP_100715311.1">
    <property type="nucleotide sequence ID" value="NZ_NPDY01000027.1"/>
</dbReference>
<dbReference type="GO" id="GO:0004519">
    <property type="term" value="F:endonuclease activity"/>
    <property type="evidence" value="ECO:0007669"/>
    <property type="project" value="UniProtKB-KW"/>
</dbReference>
<dbReference type="OrthoDB" id="9802901at2"/>
<evidence type="ECO:0000313" key="3">
    <source>
        <dbReference type="EMBL" id="PJZ73362.1"/>
    </source>
</evidence>
<dbReference type="AlphaFoldDB" id="A0A2M9ZMP0"/>
<dbReference type="Gene3D" id="1.10.30.50">
    <property type="match status" value="1"/>
</dbReference>
<dbReference type="Pfam" id="PF01844">
    <property type="entry name" value="HNH"/>
    <property type="match status" value="1"/>
</dbReference>
<dbReference type="PANTHER" id="PTHR33877">
    <property type="entry name" value="SLL1193 PROTEIN"/>
    <property type="match status" value="1"/>
</dbReference>